<dbReference type="InterPro" id="IPR051781">
    <property type="entry name" value="Metallo-dep_Hydrolase"/>
</dbReference>
<evidence type="ECO:0000256" key="1">
    <source>
        <dbReference type="SAM" id="SignalP"/>
    </source>
</evidence>
<dbReference type="InterPro" id="IPR032466">
    <property type="entry name" value="Metal_Hydrolase"/>
</dbReference>
<proteinExistence type="predicted"/>
<dbReference type="Pfam" id="PF01979">
    <property type="entry name" value="Amidohydro_1"/>
    <property type="match status" value="1"/>
</dbReference>
<evidence type="ECO:0000313" key="4">
    <source>
        <dbReference type="Proteomes" id="UP000004095"/>
    </source>
</evidence>
<sequence>MQKTLFLLFTLWWVFGVSHAQKPDTTRWSVTMGTKQVGFLKKWKNVDGTFSEWFQFNDRGRGDSTVGTYSYDKDGYITMIDARGVDYYKKPVYERYGFKREEAFWENNVEKGKEGVRRKAQYVALNISLGTSYQAYFNNPKRIIQHLPSGSSTLKVLQNHILRDGRKVKLVRISGLGLAPKYIWLNKNNEFFAAPGEWFSMVKLGYEGFTKELHKITKMYRDSYYKELASQLRHKISKGLLITNAQVFDPVAGKLYPKSSILIAKSKIQQVAYGKKLKAPEGYQKINARGKFAMPGLWDMHVHYTSETDGLLHLACGVTNVRDMGNSEALLARKKAIEAGTVLGPRIQAMAGFIDGAGKYAGPIGSKVHNVKEGVAAVQAYASKGYQQIKLYSSLKPAWVKPLAEEAHRLKMRVSGHIPSFMLAEEAVKAGYNEIQHANMLFLNFYGKKLDTRTPVRFSAVAQRGHQFDFDSPQFKAFVQLLKQKNVVIDPTVTIFENMFVGTKGEFRPSMKRVAKRLPLNIQRSMQAGSSLEVPEGQGANYEKSFANMLKMVKVMHQNNITVVPGTDSFVGFTLHRELENYVKAGIPAAEVLKMATITSAKVAGRATKYGTIAKGKAADIILISGNPLKNIADVGKVAITIKNQDIYYTKELFKAVSVKYF</sequence>
<dbReference type="PANTHER" id="PTHR43135">
    <property type="entry name" value="ALPHA-D-RIBOSE 1-METHYLPHOSPHONATE 5-TRIPHOSPHATE DIPHOSPHATASE"/>
    <property type="match status" value="1"/>
</dbReference>
<dbReference type="SUPFAM" id="SSF51556">
    <property type="entry name" value="Metallo-dependent hydrolases"/>
    <property type="match status" value="1"/>
</dbReference>
<dbReference type="OrthoDB" id="9797498at2"/>
<evidence type="ECO:0000259" key="2">
    <source>
        <dbReference type="Pfam" id="PF01979"/>
    </source>
</evidence>
<comment type="caution">
    <text evidence="3">The sequence shown here is derived from an EMBL/GenBank/DDBJ whole genome shotgun (WGS) entry which is preliminary data.</text>
</comment>
<dbReference type="InterPro" id="IPR006680">
    <property type="entry name" value="Amidohydro-rel"/>
</dbReference>
<dbReference type="AlphaFoldDB" id="A1ZS58"/>
<keyword evidence="3" id="KW-0378">Hydrolase</keyword>
<dbReference type="Proteomes" id="UP000004095">
    <property type="component" value="Unassembled WGS sequence"/>
</dbReference>
<protein>
    <submittedName>
        <fullName evidence="3">Amidohydrolase family protein</fullName>
    </submittedName>
</protein>
<feature type="chain" id="PRO_5002641850" evidence="1">
    <location>
        <begin position="21"/>
        <end position="662"/>
    </location>
</feature>
<dbReference type="Gene3D" id="1.20.58.520">
    <property type="entry name" value="Amidohydrolase"/>
    <property type="match status" value="1"/>
</dbReference>
<dbReference type="GO" id="GO:0016810">
    <property type="term" value="F:hydrolase activity, acting on carbon-nitrogen (but not peptide) bonds"/>
    <property type="evidence" value="ECO:0007669"/>
    <property type="project" value="InterPro"/>
</dbReference>
<keyword evidence="4" id="KW-1185">Reference proteome</keyword>
<organism evidence="3 4">
    <name type="scientific">Microscilla marina ATCC 23134</name>
    <dbReference type="NCBI Taxonomy" id="313606"/>
    <lineage>
        <taxon>Bacteria</taxon>
        <taxon>Pseudomonadati</taxon>
        <taxon>Bacteroidota</taxon>
        <taxon>Cytophagia</taxon>
        <taxon>Cytophagales</taxon>
        <taxon>Microscillaceae</taxon>
        <taxon>Microscilla</taxon>
    </lineage>
</organism>
<dbReference type="Gene3D" id="3.30.110.90">
    <property type="entry name" value="Amidohydrolase"/>
    <property type="match status" value="1"/>
</dbReference>
<dbReference type="InterPro" id="IPR011059">
    <property type="entry name" value="Metal-dep_hydrolase_composite"/>
</dbReference>
<dbReference type="SUPFAM" id="SSF51338">
    <property type="entry name" value="Composite domain of metallo-dependent hydrolases"/>
    <property type="match status" value="1"/>
</dbReference>
<accession>A1ZS58</accession>
<dbReference type="RefSeq" id="WP_002700283.1">
    <property type="nucleotide sequence ID" value="NZ_AAWS01000030.1"/>
</dbReference>
<dbReference type="PANTHER" id="PTHR43135:SF3">
    <property type="entry name" value="ALPHA-D-RIBOSE 1-METHYLPHOSPHONATE 5-TRIPHOSPHATE DIPHOSPHATASE"/>
    <property type="match status" value="1"/>
</dbReference>
<feature type="signal peptide" evidence="1">
    <location>
        <begin position="1"/>
        <end position="20"/>
    </location>
</feature>
<dbReference type="Gene3D" id="2.30.40.10">
    <property type="entry name" value="Urease, subunit C, domain 1"/>
    <property type="match status" value="1"/>
</dbReference>
<dbReference type="EMBL" id="AAWS01000030">
    <property type="protein sequence ID" value="EAY26781.1"/>
    <property type="molecule type" value="Genomic_DNA"/>
</dbReference>
<name>A1ZS58_MICM2</name>
<keyword evidence="1" id="KW-0732">Signal</keyword>
<reference evidence="3 4" key="1">
    <citation type="submission" date="2007-01" db="EMBL/GenBank/DDBJ databases">
        <authorList>
            <person name="Haygood M."/>
            <person name="Podell S."/>
            <person name="Anderson C."/>
            <person name="Hopkinson B."/>
            <person name="Roe K."/>
            <person name="Barbeau K."/>
            <person name="Gaasterland T."/>
            <person name="Ferriera S."/>
            <person name="Johnson J."/>
            <person name="Kravitz S."/>
            <person name="Beeson K."/>
            <person name="Sutton G."/>
            <person name="Rogers Y.-H."/>
            <person name="Friedman R."/>
            <person name="Frazier M."/>
            <person name="Venter J.C."/>
        </authorList>
    </citation>
    <scope>NUCLEOTIDE SEQUENCE [LARGE SCALE GENOMIC DNA]</scope>
    <source>
        <strain evidence="3 4">ATCC 23134</strain>
    </source>
</reference>
<dbReference type="Gene3D" id="3.40.50.10910">
    <property type="entry name" value="Amidohydrolase"/>
    <property type="match status" value="1"/>
</dbReference>
<feature type="domain" description="Amidohydrolase-related" evidence="2">
    <location>
        <begin position="293"/>
        <end position="642"/>
    </location>
</feature>
<evidence type="ECO:0000313" key="3">
    <source>
        <dbReference type="EMBL" id="EAY26781.1"/>
    </source>
</evidence>
<dbReference type="eggNOG" id="COG1228">
    <property type="taxonomic scope" value="Bacteria"/>
</dbReference>
<gene>
    <name evidence="3" type="ORF">M23134_00747</name>
</gene>